<organism evidence="1 2">
    <name type="scientific">Funneliformis geosporum</name>
    <dbReference type="NCBI Taxonomy" id="1117311"/>
    <lineage>
        <taxon>Eukaryota</taxon>
        <taxon>Fungi</taxon>
        <taxon>Fungi incertae sedis</taxon>
        <taxon>Mucoromycota</taxon>
        <taxon>Glomeromycotina</taxon>
        <taxon>Glomeromycetes</taxon>
        <taxon>Glomerales</taxon>
        <taxon>Glomeraceae</taxon>
        <taxon>Funneliformis</taxon>
    </lineage>
</organism>
<dbReference type="EMBL" id="CAMKVN010017535">
    <property type="protein sequence ID" value="CAI2197977.1"/>
    <property type="molecule type" value="Genomic_DNA"/>
</dbReference>
<proteinExistence type="predicted"/>
<sequence length="50" mass="5751">TVIKTVLIAIRNKNDTQMIIKKCDKDIIDLEILTKLGIVRVLPVQELLDY</sequence>
<accession>A0A9W4TA99</accession>
<gene>
    <name evidence="1" type="ORF">FWILDA_LOCUS18344</name>
</gene>
<evidence type="ECO:0000313" key="2">
    <source>
        <dbReference type="Proteomes" id="UP001153678"/>
    </source>
</evidence>
<dbReference type="AlphaFoldDB" id="A0A9W4TA99"/>
<protein>
    <submittedName>
        <fullName evidence="1">17731_t:CDS:1</fullName>
    </submittedName>
</protein>
<keyword evidence="2" id="KW-1185">Reference proteome</keyword>
<evidence type="ECO:0000313" key="1">
    <source>
        <dbReference type="EMBL" id="CAI2197977.1"/>
    </source>
</evidence>
<comment type="caution">
    <text evidence="1">The sequence shown here is derived from an EMBL/GenBank/DDBJ whole genome shotgun (WGS) entry which is preliminary data.</text>
</comment>
<feature type="non-terminal residue" evidence="1">
    <location>
        <position position="1"/>
    </location>
</feature>
<dbReference type="Proteomes" id="UP001153678">
    <property type="component" value="Unassembled WGS sequence"/>
</dbReference>
<reference evidence="1" key="1">
    <citation type="submission" date="2022-08" db="EMBL/GenBank/DDBJ databases">
        <authorList>
            <person name="Kallberg Y."/>
            <person name="Tangrot J."/>
            <person name="Rosling A."/>
        </authorList>
    </citation>
    <scope>NUCLEOTIDE SEQUENCE</scope>
    <source>
        <strain evidence="1">Wild A</strain>
    </source>
</reference>
<name>A0A9W4TA99_9GLOM</name>